<evidence type="ECO:0000259" key="1">
    <source>
        <dbReference type="PROSITE" id="PS51725"/>
    </source>
</evidence>
<dbReference type="Gene3D" id="3.30.70.100">
    <property type="match status" value="1"/>
</dbReference>
<keyword evidence="2" id="KW-0503">Monooxygenase</keyword>
<name>A0A2Z2NIB2_9GAMM</name>
<dbReference type="EC" id="1.-.-.-" evidence="2"/>
<keyword evidence="3" id="KW-1185">Reference proteome</keyword>
<keyword evidence="2" id="KW-0560">Oxidoreductase</keyword>
<dbReference type="AlphaFoldDB" id="A0A2Z2NIB2"/>
<dbReference type="EMBL" id="CP018632">
    <property type="protein sequence ID" value="ASJ70879.1"/>
    <property type="molecule type" value="Genomic_DNA"/>
</dbReference>
<sequence>MIHVVAIITTEAGKRAEVLEAFAKIVPLVHAESGCIEYQPVTDADGAGSNQTPLGPDTFIVAEKWASMDELKAHSASDHMAEYARTVKGLIAGRKVHILN</sequence>
<gene>
    <name evidence="2" type="primary">ygiN</name>
    <name evidence="2" type="ORF">IMCC3135_03830</name>
</gene>
<dbReference type="InterPro" id="IPR007138">
    <property type="entry name" value="ABM_dom"/>
</dbReference>
<dbReference type="GO" id="GO:0004497">
    <property type="term" value="F:monooxygenase activity"/>
    <property type="evidence" value="ECO:0007669"/>
    <property type="project" value="UniProtKB-KW"/>
</dbReference>
<dbReference type="SUPFAM" id="SSF54909">
    <property type="entry name" value="Dimeric alpha+beta barrel"/>
    <property type="match status" value="1"/>
</dbReference>
<dbReference type="PANTHER" id="PTHR33336">
    <property type="entry name" value="QUINOL MONOOXYGENASE YGIN-RELATED"/>
    <property type="match status" value="1"/>
</dbReference>
<accession>A0A2Z2NIB2</accession>
<protein>
    <submittedName>
        <fullName evidence="2">Putative quinol monooxygenase YgiN</fullName>
        <ecNumber evidence="2">1.-.-.-</ecNumber>
    </submittedName>
</protein>
<dbReference type="PROSITE" id="PS51725">
    <property type="entry name" value="ABM"/>
    <property type="match status" value="1"/>
</dbReference>
<dbReference type="RefSeq" id="WP_088916376.1">
    <property type="nucleotide sequence ID" value="NZ_CP018632.1"/>
</dbReference>
<dbReference type="Pfam" id="PF03992">
    <property type="entry name" value="ABM"/>
    <property type="match status" value="1"/>
</dbReference>
<dbReference type="PANTHER" id="PTHR33336:SF3">
    <property type="entry name" value="ABM DOMAIN-CONTAINING PROTEIN"/>
    <property type="match status" value="1"/>
</dbReference>
<dbReference type="KEGG" id="gai:IMCC3135_03830"/>
<dbReference type="OrthoDB" id="9812192at2"/>
<dbReference type="GO" id="GO:0005829">
    <property type="term" value="C:cytosol"/>
    <property type="evidence" value="ECO:0007669"/>
    <property type="project" value="TreeGrafter"/>
</dbReference>
<dbReference type="InterPro" id="IPR050744">
    <property type="entry name" value="AI-2_Isomerase_LsrG"/>
</dbReference>
<feature type="domain" description="ABM" evidence="1">
    <location>
        <begin position="2"/>
        <end position="99"/>
    </location>
</feature>
<dbReference type="InterPro" id="IPR011008">
    <property type="entry name" value="Dimeric_a/b-barrel"/>
</dbReference>
<evidence type="ECO:0000313" key="3">
    <source>
        <dbReference type="Proteomes" id="UP000250079"/>
    </source>
</evidence>
<evidence type="ECO:0000313" key="2">
    <source>
        <dbReference type="EMBL" id="ASJ70879.1"/>
    </source>
</evidence>
<proteinExistence type="predicted"/>
<reference evidence="2 3" key="1">
    <citation type="submission" date="2016-12" db="EMBL/GenBank/DDBJ databases">
        <authorList>
            <person name="Song W.-J."/>
            <person name="Kurnit D.M."/>
        </authorList>
    </citation>
    <scope>NUCLEOTIDE SEQUENCE [LARGE SCALE GENOMIC DNA]</scope>
    <source>
        <strain evidence="2 3">IMCC3135</strain>
    </source>
</reference>
<organism evidence="2 3">
    <name type="scientific">Granulosicoccus antarcticus IMCC3135</name>
    <dbReference type="NCBI Taxonomy" id="1192854"/>
    <lineage>
        <taxon>Bacteria</taxon>
        <taxon>Pseudomonadati</taxon>
        <taxon>Pseudomonadota</taxon>
        <taxon>Gammaproteobacteria</taxon>
        <taxon>Chromatiales</taxon>
        <taxon>Granulosicoccaceae</taxon>
        <taxon>Granulosicoccus</taxon>
    </lineage>
</organism>
<dbReference type="Proteomes" id="UP000250079">
    <property type="component" value="Chromosome"/>
</dbReference>